<organism evidence="1 2">
    <name type="scientific">Acinetobacter phage Aristophanes</name>
    <dbReference type="NCBI Taxonomy" id="2759203"/>
    <lineage>
        <taxon>Viruses</taxon>
        <taxon>Duplodnaviria</taxon>
        <taxon>Heunggongvirae</taxon>
        <taxon>Uroviricota</taxon>
        <taxon>Caudoviricetes</taxon>
        <taxon>Autographivirales</taxon>
        <taxon>Autoscriptoviridae</taxon>
        <taxon>Beijerinckvirinae</taxon>
        <taxon>Aristophanesvirus</taxon>
        <taxon>Aristophanesvirus aristophanes</taxon>
    </lineage>
</organism>
<evidence type="ECO:0000313" key="2">
    <source>
        <dbReference type="Proteomes" id="UP000516232"/>
    </source>
</evidence>
<dbReference type="Proteomes" id="UP000516232">
    <property type="component" value="Segment"/>
</dbReference>
<accession>A0A7G9VYM8</accession>
<dbReference type="EMBL" id="MT783706">
    <property type="protein sequence ID" value="QNO11443.1"/>
    <property type="molecule type" value="Genomic_DNA"/>
</dbReference>
<gene>
    <name evidence="1" type="ORF">Aristophanes_00019</name>
</gene>
<keyword evidence="1" id="KW-0378">Hydrolase</keyword>
<dbReference type="GO" id="GO:0004527">
    <property type="term" value="F:exonuclease activity"/>
    <property type="evidence" value="ECO:0007669"/>
    <property type="project" value="UniProtKB-KW"/>
</dbReference>
<name>A0A7G9VYM8_BPACA</name>
<organismHost>
    <name type="scientific">Acinetobacter baumannii</name>
    <dbReference type="NCBI Taxonomy" id="470"/>
</organismHost>
<protein>
    <submittedName>
        <fullName evidence="1">Putative 5'-3' exonuclease</fullName>
    </submittedName>
</protein>
<keyword evidence="1" id="KW-0269">Exonuclease</keyword>
<keyword evidence="1" id="KW-0540">Nuclease</keyword>
<proteinExistence type="predicted"/>
<evidence type="ECO:0000313" key="1">
    <source>
        <dbReference type="EMBL" id="QNO11443.1"/>
    </source>
</evidence>
<keyword evidence="2" id="KW-1185">Reference proteome</keyword>
<sequence length="316" mass="35764">MSTILKRFGVDIKDLSTSTKVLAPKSQSGRILLYDGDGACYAHTNGVAKIETALRRLHTDIETHMLLARCTSARVHLTPRGCFKNGRHLLNTVKPYQDNRNGKSKPPLLEVLRSQAQQYFEKHPHIEIIANYDIEADDGLMIDAFSMQNTVMVSPDKDLRINPYESYNVEEGIFERLPLGDTFGWIERKFWLTPSGKTSSKMTGKGSKFFWAQMLMGDQADNVQGILKYNGKLCGEAGAYDVLSTIDDASEACNAVIDGYRAINQNVIAEGEALWLLRDREDSVYRFIKEHELSPANAQFVEDCYNSEWRRSEDEH</sequence>
<reference evidence="1 2" key="1">
    <citation type="submission" date="2020-07" db="EMBL/GenBank/DDBJ databases">
        <authorList>
            <person name="Shneider M.M."/>
            <person name="Timoshina O.V."/>
            <person name="Evseev P.V."/>
            <person name="Shelenkov A.A."/>
            <person name="Mikhailova Y.V."/>
            <person name="Yanushevich Y."/>
            <person name="Shagin D.A."/>
            <person name="Miroshnikov K.A."/>
        </authorList>
    </citation>
    <scope>NUCLEOTIDE SEQUENCE [LARGE SCALE GENOMIC DNA]</scope>
</reference>